<feature type="compositionally biased region" description="Polar residues" evidence="13">
    <location>
        <begin position="1084"/>
        <end position="1096"/>
    </location>
</feature>
<protein>
    <submittedName>
        <fullName evidence="15">Transcriptional activator GLI3</fullName>
    </submittedName>
</protein>
<reference evidence="15" key="1">
    <citation type="submission" date="2021-05" db="EMBL/GenBank/DDBJ databases">
        <authorList>
            <person name="Alioto T."/>
            <person name="Alioto T."/>
            <person name="Gomez Garrido J."/>
        </authorList>
    </citation>
    <scope>NUCLEOTIDE SEQUENCE</scope>
</reference>
<sequence length="1328" mass="145104">MIMPEKEVFYPMHPPPPTGLSLNFPSAFATFHLPQAPIPVNQRTDDGRYIYGIHSAVSSGAFHPPTSASHGLPSSGDLSGFLARRGGVHAPPPHSSRPTPTSSDYHAAATAAYNRLNTSYMEHFYQTLTSPTASLHSLGLTSDYLGSRGLSDLPPPPTAPSTIGSSEFPFTLDSARLLAASPRSHIKQNRKRALSASPYSDSIVDINNIIRFSPNSLVNSLVNSTASSRSGGSYGHLSAGALSPGLHPSMTPHLQQLQAHLLRSGGLLPPQPPFYHHHALSSLNSDLHSTKLADITSDLSPHKTSSSKSSSKESKVKAEADTSSMGCGASWKPVKIKREVSSNKQHSPESLAGDKYEPGDFIETNCHWKDCGQEFGAQDILVKHINNDHIHANKKSFICRWEECTRDEKPFKAQYMLVVHMRRHTGEKPHKCTFEGCSKAYSRLENLKTHLRSHTGEKPYTCEYPGCSKAFSNASDRAKHQNRTHSNEKPYVCRVENCTKRYTDPSSLRKHVKTVHGEHCYANKKHKGLTRDEDGLGGASPSRSDDMNLSAKTASVSSPSIKSEETTWNSPETHSPAHLGSPLSVANHHAPHTPHPYGDDNYGSIPHNADYSPGSHYAGPQEDSCWPSEADQQDFDRLDLYDLPEEVIAVVNAAQPVAVRHPTIHPKSRQQVIPAISPAMSPLSQLPPSGRPPSSGSASYTTIGDLNRRINDLKVAGTTPNTGPSPHTNPIQAVGEAGVRRDSNSTVSTCYGSMSARSDSRRSSQTSQVQARQRHVSAASGGAGSSFYDPISLGSSRRSSALSGTNMEPQVQNNSWYSHQPHAIPGSNHGVGESRRMSEPCPNSRPTCSSPPHPPRPHSALHPGQTEMEGMEEGDLENKMVLPDDMMMYLNQYSNDNSSGSTICNHRPSPRNVNMNTPISLRGGNQRLTSSSPNLNRACMSPRSSRQFQPIPGAANSSTQPIDTTNQLIYDNRTVLTNLDCRNHSTIVQPPLCNNNSHTSSNHSNHNMNNVNNSSNVNSMNSNTNMNNGSSNPMAMTHAQYNHMQASSSNTNQQYWNQHHQQQHRHSVPNHMAYHQSAQPMYNQQMCNQPTPQSPAHNHNMMGNMPQQGNMSQQGSMSQQGNMSHMMNNAASNQQNPHSPAQYNSPMSPQSQHAHMPASPMSQHSMMMNQQAPVMMQSPYCPPQPLTSPNIATPAPAVFSQQQAARQCNCSNTQCEMKCGSAQQQGYDRMNVRRCSAPASLNTTHNKDVQSNEVSQSNMRQSTYQRTLEYVEQCQNMWNSVSSTQTPHGAAAAAAAAATSNMVINDMNTSLSSLLEENRVFHMSQMIQ</sequence>
<dbReference type="SUPFAM" id="SSF57667">
    <property type="entry name" value="beta-beta-alpha zinc fingers"/>
    <property type="match status" value="3"/>
</dbReference>
<dbReference type="GO" id="GO:0007367">
    <property type="term" value="P:segment polarity determination"/>
    <property type="evidence" value="ECO:0007669"/>
    <property type="project" value="UniProtKB-KW"/>
</dbReference>
<keyword evidence="10" id="KW-0804">Transcription</keyword>
<evidence type="ECO:0000256" key="9">
    <source>
        <dbReference type="ARBA" id="ARBA00023125"/>
    </source>
</evidence>
<feature type="domain" description="C2H2-type" evidence="14">
    <location>
        <begin position="402"/>
        <end position="429"/>
    </location>
</feature>
<dbReference type="FunFam" id="3.30.160.60:FF:000036">
    <property type="entry name" value="GLI family zinc finger 3"/>
    <property type="match status" value="1"/>
</dbReference>
<keyword evidence="7" id="KW-0862">Zinc</keyword>
<feature type="region of interest" description="Disordered" evidence="13">
    <location>
        <begin position="1084"/>
        <end position="1163"/>
    </location>
</feature>
<name>A0A8D8S7V6_9HEMI</name>
<keyword evidence="4" id="KW-0479">Metal-binding</keyword>
<dbReference type="GO" id="GO:0140297">
    <property type="term" value="F:DNA-binding transcription factor binding"/>
    <property type="evidence" value="ECO:0007669"/>
    <property type="project" value="UniProtKB-ARBA"/>
</dbReference>
<keyword evidence="6 12" id="KW-0863">Zinc-finger</keyword>
<evidence type="ECO:0000256" key="11">
    <source>
        <dbReference type="ARBA" id="ARBA00023242"/>
    </source>
</evidence>
<evidence type="ECO:0000256" key="13">
    <source>
        <dbReference type="SAM" id="MobiDB-lite"/>
    </source>
</evidence>
<dbReference type="PROSITE" id="PS00028">
    <property type="entry name" value="ZINC_FINGER_C2H2_1"/>
    <property type="match status" value="4"/>
</dbReference>
<feature type="domain" description="C2H2-type" evidence="14">
    <location>
        <begin position="491"/>
        <end position="516"/>
    </location>
</feature>
<dbReference type="FunFam" id="3.30.160.60:FF:000048">
    <property type="entry name" value="GLI family zinc finger 3"/>
    <property type="match status" value="1"/>
</dbReference>
<feature type="compositionally biased region" description="Polar residues" evidence="13">
    <location>
        <begin position="805"/>
        <end position="818"/>
    </location>
</feature>
<keyword evidence="3" id="KW-0217">Developmental protein</keyword>
<feature type="compositionally biased region" description="Low complexity" evidence="13">
    <location>
        <begin position="792"/>
        <end position="804"/>
    </location>
</feature>
<feature type="compositionally biased region" description="Polar residues" evidence="13">
    <location>
        <begin position="718"/>
        <end position="731"/>
    </location>
</feature>
<dbReference type="PROSITE" id="PS50157">
    <property type="entry name" value="ZINC_FINGER_C2H2_2"/>
    <property type="match status" value="5"/>
</dbReference>
<feature type="region of interest" description="Disordered" evidence="13">
    <location>
        <begin position="1047"/>
        <end position="1066"/>
    </location>
</feature>
<accession>A0A8D8S7V6</accession>
<dbReference type="GO" id="GO:0000981">
    <property type="term" value="F:DNA-binding transcription factor activity, RNA polymerase II-specific"/>
    <property type="evidence" value="ECO:0007669"/>
    <property type="project" value="TreeGrafter"/>
</dbReference>
<feature type="region of interest" description="Disordered" evidence="13">
    <location>
        <begin position="297"/>
        <end position="326"/>
    </location>
</feature>
<dbReference type="InterPro" id="IPR056436">
    <property type="entry name" value="Znf-C2H2_ZIC1-5/GLI1-3-like"/>
</dbReference>
<dbReference type="SMART" id="SM00355">
    <property type="entry name" value="ZnF_C2H2"/>
    <property type="match status" value="5"/>
</dbReference>
<dbReference type="InterPro" id="IPR013087">
    <property type="entry name" value="Znf_C2H2_type"/>
</dbReference>
<evidence type="ECO:0000256" key="7">
    <source>
        <dbReference type="ARBA" id="ARBA00022833"/>
    </source>
</evidence>
<feature type="region of interest" description="Disordered" evidence="13">
    <location>
        <begin position="526"/>
        <end position="629"/>
    </location>
</feature>
<evidence type="ECO:0000256" key="8">
    <source>
        <dbReference type="ARBA" id="ARBA00023015"/>
    </source>
</evidence>
<dbReference type="FunFam" id="3.30.160.60:FF:000031">
    <property type="entry name" value="GLI family zinc finger 3"/>
    <property type="match status" value="1"/>
</dbReference>
<keyword evidence="5" id="KW-0677">Repeat</keyword>
<dbReference type="InterPro" id="IPR036236">
    <property type="entry name" value="Znf_C2H2_sf"/>
</dbReference>
<evidence type="ECO:0000256" key="5">
    <source>
        <dbReference type="ARBA" id="ARBA00022737"/>
    </source>
</evidence>
<dbReference type="GO" id="GO:0005634">
    <property type="term" value="C:nucleus"/>
    <property type="evidence" value="ECO:0007669"/>
    <property type="project" value="UniProtKB-SubCell"/>
</dbReference>
<feature type="compositionally biased region" description="Low complexity" evidence="13">
    <location>
        <begin position="753"/>
        <end position="771"/>
    </location>
</feature>
<dbReference type="Pfam" id="PF23561">
    <property type="entry name" value="zf-C2H2_15"/>
    <property type="match status" value="1"/>
</dbReference>
<evidence type="ECO:0000256" key="4">
    <source>
        <dbReference type="ARBA" id="ARBA00022723"/>
    </source>
</evidence>
<feature type="compositionally biased region" description="Polar residues" evidence="13">
    <location>
        <begin position="550"/>
        <end position="573"/>
    </location>
</feature>
<feature type="compositionally biased region" description="Low complexity" evidence="13">
    <location>
        <begin position="681"/>
        <end position="699"/>
    </location>
</feature>
<dbReference type="EMBL" id="HBUF01199955">
    <property type="protein sequence ID" value="CAG6661542.1"/>
    <property type="molecule type" value="Transcribed_RNA"/>
</dbReference>
<comment type="similarity">
    <text evidence="2">Belongs to the GLI C2H2-type zinc-finger protein family.</text>
</comment>
<feature type="compositionally biased region" description="Low complexity" evidence="13">
    <location>
        <begin position="297"/>
        <end position="309"/>
    </location>
</feature>
<dbReference type="PANTHER" id="PTHR45718:SF4">
    <property type="entry name" value="TRANSCRIPTIONAL ACTIVATOR CUBITUS INTERRUPTUS"/>
    <property type="match status" value="1"/>
</dbReference>
<feature type="domain" description="C2H2-type" evidence="14">
    <location>
        <begin position="430"/>
        <end position="459"/>
    </location>
</feature>
<keyword evidence="9" id="KW-0238">DNA-binding</keyword>
<dbReference type="PANTHER" id="PTHR45718">
    <property type="entry name" value="TRANSCRIPTIONAL ACTIVATOR CUBITUS INTERRUPTUS"/>
    <property type="match status" value="1"/>
</dbReference>
<feature type="region of interest" description="Disordered" evidence="13">
    <location>
        <begin position="908"/>
        <end position="933"/>
    </location>
</feature>
<feature type="region of interest" description="Disordered" evidence="13">
    <location>
        <begin position="714"/>
        <end position="873"/>
    </location>
</feature>
<evidence type="ECO:0000259" key="14">
    <source>
        <dbReference type="PROSITE" id="PS50157"/>
    </source>
</evidence>
<dbReference type="GO" id="GO:0000978">
    <property type="term" value="F:RNA polymerase II cis-regulatory region sequence-specific DNA binding"/>
    <property type="evidence" value="ECO:0007669"/>
    <property type="project" value="TreeGrafter"/>
</dbReference>
<dbReference type="Gene3D" id="3.30.160.60">
    <property type="entry name" value="Classic Zinc Finger"/>
    <property type="match status" value="5"/>
</dbReference>
<evidence type="ECO:0000256" key="1">
    <source>
        <dbReference type="ARBA" id="ARBA00004123"/>
    </source>
</evidence>
<keyword evidence="11" id="KW-0539">Nucleus</keyword>
<evidence type="ECO:0000256" key="12">
    <source>
        <dbReference type="PROSITE-ProRule" id="PRU00042"/>
    </source>
</evidence>
<evidence type="ECO:0000256" key="2">
    <source>
        <dbReference type="ARBA" id="ARBA00010831"/>
    </source>
</evidence>
<feature type="region of interest" description="Disordered" evidence="13">
    <location>
        <begin position="679"/>
        <end position="702"/>
    </location>
</feature>
<evidence type="ECO:0000313" key="15">
    <source>
        <dbReference type="EMBL" id="CAG6661542.1"/>
    </source>
</evidence>
<dbReference type="FunFam" id="3.30.160.60:FF:000019">
    <property type="entry name" value="GLI family zinc finger 3"/>
    <property type="match status" value="1"/>
</dbReference>
<dbReference type="FunFam" id="3.30.160.60:FF:000068">
    <property type="entry name" value="GLI family zinc finger 3"/>
    <property type="match status" value="1"/>
</dbReference>
<dbReference type="InterPro" id="IPR043359">
    <property type="entry name" value="GLI-like"/>
</dbReference>
<evidence type="ECO:0000256" key="3">
    <source>
        <dbReference type="ARBA" id="ARBA00022716"/>
    </source>
</evidence>
<keyword evidence="8" id="KW-0805">Transcription regulation</keyword>
<comment type="subcellular location">
    <subcellularLocation>
        <location evidence="1">Nucleus</location>
    </subcellularLocation>
</comment>
<evidence type="ECO:0000256" key="10">
    <source>
        <dbReference type="ARBA" id="ARBA00023163"/>
    </source>
</evidence>
<feature type="domain" description="C2H2-type" evidence="14">
    <location>
        <begin position="460"/>
        <end position="490"/>
    </location>
</feature>
<feature type="region of interest" description="Disordered" evidence="13">
    <location>
        <begin position="62"/>
        <end position="104"/>
    </location>
</feature>
<organism evidence="15">
    <name type="scientific">Cacopsylla melanoneura</name>
    <dbReference type="NCBI Taxonomy" id="428564"/>
    <lineage>
        <taxon>Eukaryota</taxon>
        <taxon>Metazoa</taxon>
        <taxon>Ecdysozoa</taxon>
        <taxon>Arthropoda</taxon>
        <taxon>Hexapoda</taxon>
        <taxon>Insecta</taxon>
        <taxon>Pterygota</taxon>
        <taxon>Neoptera</taxon>
        <taxon>Paraneoptera</taxon>
        <taxon>Hemiptera</taxon>
        <taxon>Sternorrhyncha</taxon>
        <taxon>Psylloidea</taxon>
        <taxon>Psyllidae</taxon>
        <taxon>Psyllinae</taxon>
        <taxon>Cacopsylla</taxon>
    </lineage>
</organism>
<dbReference type="GO" id="GO:0008270">
    <property type="term" value="F:zinc ion binding"/>
    <property type="evidence" value="ECO:0007669"/>
    <property type="project" value="UniProtKB-KW"/>
</dbReference>
<feature type="compositionally biased region" description="Low complexity" evidence="13">
    <location>
        <begin position="1097"/>
        <end position="1133"/>
    </location>
</feature>
<dbReference type="Pfam" id="PF00096">
    <property type="entry name" value="zf-C2H2"/>
    <property type="match status" value="2"/>
</dbReference>
<proteinExistence type="inferred from homology"/>
<keyword evidence="3" id="KW-0709">Segmentation polarity protein</keyword>
<feature type="compositionally biased region" description="Polar residues" evidence="13">
    <location>
        <begin position="1134"/>
        <end position="1153"/>
    </location>
</feature>
<evidence type="ECO:0000256" key="6">
    <source>
        <dbReference type="ARBA" id="ARBA00022771"/>
    </source>
</evidence>
<feature type="compositionally biased region" description="Basic and acidic residues" evidence="13">
    <location>
        <begin position="310"/>
        <end position="320"/>
    </location>
</feature>
<feature type="domain" description="C2H2-type" evidence="14">
    <location>
        <begin position="364"/>
        <end position="396"/>
    </location>
</feature>
<dbReference type="GO" id="GO:0000122">
    <property type="term" value="P:negative regulation of transcription by RNA polymerase II"/>
    <property type="evidence" value="ECO:0007669"/>
    <property type="project" value="UniProtKB-ARBA"/>
</dbReference>